<reference evidence="1" key="1">
    <citation type="submission" date="2023-04" db="EMBL/GenBank/DDBJ databases">
        <title>Draft Genome sequencing of Naganishia species isolated from polar environments using Oxford Nanopore Technology.</title>
        <authorList>
            <person name="Leo P."/>
            <person name="Venkateswaran K."/>
        </authorList>
    </citation>
    <scope>NUCLEOTIDE SEQUENCE</scope>
    <source>
        <strain evidence="1">MNA-CCFEE 5425</strain>
    </source>
</reference>
<name>A0ACC2WSI2_9TREE</name>
<accession>A0ACC2WSI2</accession>
<comment type="caution">
    <text evidence="1">The sequence shown here is derived from an EMBL/GenBank/DDBJ whole genome shotgun (WGS) entry which is preliminary data.</text>
</comment>
<dbReference type="Proteomes" id="UP001243375">
    <property type="component" value="Unassembled WGS sequence"/>
</dbReference>
<sequence length="225" mass="24856">MAKQPRQTIDFIGDEIKGTTTEKSQSSGIMSCVPVGSEVRVKASSPGELEETKRRLNEVVEIGAQFATLRHDPRVPSLASRLVLRRQALTETKVLAKVTVTIKGQQLGDNGAPKLVDMGWVFKWTPVVNDPNTRMEVNYSPTVGIHNIIHDQSPVTVDQALNFDPHVEAKGIVFCFTFKKPNKASSSAAASGTRDPLLAPAVEITFCDFEVNFEPEHRFLQKRET</sequence>
<proteinExistence type="predicted"/>
<dbReference type="EMBL" id="JASBWU010000019">
    <property type="protein sequence ID" value="KAJ9114275.1"/>
    <property type="molecule type" value="Genomic_DNA"/>
</dbReference>
<keyword evidence="2" id="KW-1185">Reference proteome</keyword>
<organism evidence="1 2">
    <name type="scientific">Naganishia vaughanmartiniae</name>
    <dbReference type="NCBI Taxonomy" id="1424756"/>
    <lineage>
        <taxon>Eukaryota</taxon>
        <taxon>Fungi</taxon>
        <taxon>Dikarya</taxon>
        <taxon>Basidiomycota</taxon>
        <taxon>Agaricomycotina</taxon>
        <taxon>Tremellomycetes</taxon>
        <taxon>Filobasidiales</taxon>
        <taxon>Filobasidiaceae</taxon>
        <taxon>Naganishia</taxon>
    </lineage>
</organism>
<protein>
    <submittedName>
        <fullName evidence="1">Uncharacterized protein</fullName>
    </submittedName>
</protein>
<evidence type="ECO:0000313" key="1">
    <source>
        <dbReference type="EMBL" id="KAJ9114275.1"/>
    </source>
</evidence>
<evidence type="ECO:0000313" key="2">
    <source>
        <dbReference type="Proteomes" id="UP001243375"/>
    </source>
</evidence>
<gene>
    <name evidence="1" type="ORF">QFC22_005727</name>
</gene>